<dbReference type="InterPro" id="IPR006138">
    <property type="entry name" value="NADH_UQ_OxRdtase_20Kd_su"/>
</dbReference>
<dbReference type="GO" id="GO:0046872">
    <property type="term" value="F:metal ion binding"/>
    <property type="evidence" value="ECO:0007669"/>
    <property type="project" value="UniProtKB-KW"/>
</dbReference>
<evidence type="ECO:0000259" key="4">
    <source>
        <dbReference type="Pfam" id="PF01058"/>
    </source>
</evidence>
<keyword evidence="3" id="KW-0479">Metal-binding</keyword>
<dbReference type="Pfam" id="PF01058">
    <property type="entry name" value="Oxidored_q6"/>
    <property type="match status" value="1"/>
</dbReference>
<gene>
    <name evidence="5" type="ORF">SPIROBIBN47_290173</name>
</gene>
<dbReference type="GO" id="GO:0051539">
    <property type="term" value="F:4 iron, 4 sulfur cluster binding"/>
    <property type="evidence" value="ECO:0007669"/>
    <property type="project" value="UniProtKB-KW"/>
</dbReference>
<dbReference type="NCBIfam" id="NF005012">
    <property type="entry name" value="PRK06411.1"/>
    <property type="match status" value="1"/>
</dbReference>
<dbReference type="GO" id="GO:0009060">
    <property type="term" value="P:aerobic respiration"/>
    <property type="evidence" value="ECO:0007669"/>
    <property type="project" value="TreeGrafter"/>
</dbReference>
<evidence type="ECO:0000313" key="5">
    <source>
        <dbReference type="EMBL" id="SLM13705.1"/>
    </source>
</evidence>
<keyword evidence="3" id="KW-0004">4Fe-4S</keyword>
<dbReference type="NCBIfam" id="TIGR01957">
    <property type="entry name" value="nuoB_fam"/>
    <property type="match status" value="1"/>
</dbReference>
<reference evidence="5" key="1">
    <citation type="submission" date="2017-02" db="EMBL/GenBank/DDBJ databases">
        <authorList>
            <person name="Regsiter A."/>
            <person name="William W."/>
        </authorList>
    </citation>
    <scope>NUCLEOTIDE SEQUENCE</scope>
    <source>
        <strain evidence="5">Bib</strain>
    </source>
</reference>
<keyword evidence="2" id="KW-0874">Quinone</keyword>
<keyword evidence="5" id="KW-0830">Ubiquinone</keyword>
<dbReference type="GO" id="GO:0045271">
    <property type="term" value="C:respiratory chain complex I"/>
    <property type="evidence" value="ECO:0007669"/>
    <property type="project" value="TreeGrafter"/>
</dbReference>
<dbReference type="PANTHER" id="PTHR11995:SF14">
    <property type="entry name" value="NADH DEHYDROGENASE [UBIQUINONE] IRON-SULFUR PROTEIN 7, MITOCHONDRIAL"/>
    <property type="match status" value="1"/>
</dbReference>
<keyword evidence="3" id="KW-0408">Iron</keyword>
<name>A0A3P3XJI3_9SPIR</name>
<organism evidence="5">
    <name type="scientific">uncultured spirochete</name>
    <dbReference type="NCBI Taxonomy" id="156406"/>
    <lineage>
        <taxon>Bacteria</taxon>
        <taxon>Pseudomonadati</taxon>
        <taxon>Spirochaetota</taxon>
        <taxon>Spirochaetia</taxon>
        <taxon>Spirochaetales</taxon>
        <taxon>environmental samples</taxon>
    </lineage>
</organism>
<keyword evidence="3" id="KW-0411">Iron-sulfur</keyword>
<protein>
    <submittedName>
        <fullName evidence="5">NADH ubiquinone oxidoreductase 20 kDa subunit</fullName>
    </submittedName>
</protein>
<dbReference type="Gene3D" id="3.40.50.12280">
    <property type="match status" value="1"/>
</dbReference>
<sequence length="195" mass="22446">MAKELTQKAAWDRVLAKLKKNSLWMLHYCTGCGAIELPPTMTARYDMERFGIMPMVTPRQADILLITGYLSVKTLKRVILVYEQMQAPKYVVGFGSCTINGGMYWDSYSTIKSLDQYLPVEMYLAGCMPRPEAIIKGFSWLIDRVGKGEANSWRDYYENYEFYRKNQEELFGGPIQSYQDIPADAQKFGILEARQ</sequence>
<comment type="similarity">
    <text evidence="1 3">Belongs to the complex I 20 kDa subunit family.</text>
</comment>
<evidence type="ECO:0000256" key="2">
    <source>
        <dbReference type="ARBA" id="ARBA00022719"/>
    </source>
</evidence>
<dbReference type="GO" id="GO:0048038">
    <property type="term" value="F:quinone binding"/>
    <property type="evidence" value="ECO:0007669"/>
    <property type="project" value="UniProtKB-KW"/>
</dbReference>
<dbReference type="AlphaFoldDB" id="A0A3P3XJI3"/>
<keyword evidence="3" id="KW-0520">NAD</keyword>
<evidence type="ECO:0000256" key="3">
    <source>
        <dbReference type="RuleBase" id="RU004464"/>
    </source>
</evidence>
<dbReference type="GO" id="GO:0008137">
    <property type="term" value="F:NADH dehydrogenase (ubiquinone) activity"/>
    <property type="evidence" value="ECO:0007669"/>
    <property type="project" value="InterPro"/>
</dbReference>
<dbReference type="EMBL" id="FWDM01000022">
    <property type="protein sequence ID" value="SLM13705.1"/>
    <property type="molecule type" value="Genomic_DNA"/>
</dbReference>
<accession>A0A3P3XJI3</accession>
<dbReference type="InterPro" id="IPR006137">
    <property type="entry name" value="NADH_UbQ_OxRdtase-like_20kDa"/>
</dbReference>
<dbReference type="PANTHER" id="PTHR11995">
    <property type="entry name" value="NADH DEHYDROGENASE"/>
    <property type="match status" value="1"/>
</dbReference>
<dbReference type="SUPFAM" id="SSF56770">
    <property type="entry name" value="HydA/Nqo6-like"/>
    <property type="match status" value="1"/>
</dbReference>
<evidence type="ECO:0000256" key="1">
    <source>
        <dbReference type="ARBA" id="ARBA00009173"/>
    </source>
</evidence>
<feature type="domain" description="NADH:ubiquinone oxidoreductase-like 20kDa subunit" evidence="4">
    <location>
        <begin position="29"/>
        <end position="139"/>
    </location>
</feature>
<proteinExistence type="inferred from homology"/>
<dbReference type="GO" id="GO:0015990">
    <property type="term" value="P:electron transport coupled proton transport"/>
    <property type="evidence" value="ECO:0007669"/>
    <property type="project" value="TreeGrafter"/>
</dbReference>